<organism evidence="2 3">
    <name type="scientific">Pedobacter segetis</name>
    <dbReference type="NCBI Taxonomy" id="2793069"/>
    <lineage>
        <taxon>Bacteria</taxon>
        <taxon>Pseudomonadati</taxon>
        <taxon>Bacteroidota</taxon>
        <taxon>Sphingobacteriia</taxon>
        <taxon>Sphingobacteriales</taxon>
        <taxon>Sphingobacteriaceae</taxon>
        <taxon>Pedobacter</taxon>
    </lineage>
</organism>
<dbReference type="InterPro" id="IPR022496">
    <property type="entry name" value="T6A_TsaB"/>
</dbReference>
<protein>
    <submittedName>
        <fullName evidence="2">tRNA (Adenosine(37)-N6)-threonylcarbamoyltransferase complex dimerization subunit type 1 TsaB</fullName>
    </submittedName>
</protein>
<sequence>MPLILQIETATQTCSVALAQDGKVLQSIQKTEKNIHASYLTLFIEELLKKSERNYQDLSAVAVSMGPGSYTGLRIGVSTAKGLCYALDIPLIAVNTLEAMAAGFKQKCFSVNGNSLFCPMIDARRMEVYHAVFDDRLKPIAETAAKIIDEESFNDLLRDHKVYFFGDGAAKCEELLGKNPNARVMDDYLCNADDLTFLALKKFNDHDFEDVAYFEPFYLKDFVAGKKKV</sequence>
<dbReference type="PANTHER" id="PTHR11735:SF11">
    <property type="entry name" value="TRNA THREONYLCARBAMOYLADENOSINE BIOSYNTHESIS PROTEIN TSAB"/>
    <property type="match status" value="1"/>
</dbReference>
<dbReference type="Proteomes" id="UP000660024">
    <property type="component" value="Unassembled WGS sequence"/>
</dbReference>
<accession>A0ABS1BG26</accession>
<dbReference type="InterPro" id="IPR043129">
    <property type="entry name" value="ATPase_NBD"/>
</dbReference>
<comment type="caution">
    <text evidence="2">The sequence shown here is derived from an EMBL/GenBank/DDBJ whole genome shotgun (WGS) entry which is preliminary data.</text>
</comment>
<dbReference type="InterPro" id="IPR000905">
    <property type="entry name" value="Gcp-like_dom"/>
</dbReference>
<name>A0ABS1BG26_9SPHI</name>
<feature type="domain" description="Gcp-like" evidence="1">
    <location>
        <begin position="35"/>
        <end position="151"/>
    </location>
</feature>
<gene>
    <name evidence="2" type="primary">tsaB</name>
    <name evidence="2" type="ORF">I5M32_02490</name>
</gene>
<keyword evidence="3" id="KW-1185">Reference proteome</keyword>
<dbReference type="PANTHER" id="PTHR11735">
    <property type="entry name" value="TRNA N6-ADENOSINE THREONYLCARBAMOYLTRANSFERASE"/>
    <property type="match status" value="1"/>
</dbReference>
<dbReference type="NCBIfam" id="TIGR03725">
    <property type="entry name" value="T6A_YeaZ"/>
    <property type="match status" value="1"/>
</dbReference>
<dbReference type="Pfam" id="PF00814">
    <property type="entry name" value="TsaD"/>
    <property type="match status" value="1"/>
</dbReference>
<reference evidence="2 3" key="1">
    <citation type="submission" date="2020-12" db="EMBL/GenBank/DDBJ databases">
        <title>Bacterial novel species Pedobacter sp. SD-b isolated from soil.</title>
        <authorList>
            <person name="Jung H.-Y."/>
        </authorList>
    </citation>
    <scope>NUCLEOTIDE SEQUENCE [LARGE SCALE GENOMIC DNA]</scope>
    <source>
        <strain evidence="2 3">SD-b</strain>
    </source>
</reference>
<evidence type="ECO:0000313" key="3">
    <source>
        <dbReference type="Proteomes" id="UP000660024"/>
    </source>
</evidence>
<evidence type="ECO:0000259" key="1">
    <source>
        <dbReference type="Pfam" id="PF00814"/>
    </source>
</evidence>
<dbReference type="Gene3D" id="3.30.420.40">
    <property type="match status" value="2"/>
</dbReference>
<dbReference type="CDD" id="cd24032">
    <property type="entry name" value="ASKHA_NBD_TsaB"/>
    <property type="match status" value="1"/>
</dbReference>
<dbReference type="EMBL" id="JAEHFY010000003">
    <property type="protein sequence ID" value="MBK0381817.1"/>
    <property type="molecule type" value="Genomic_DNA"/>
</dbReference>
<evidence type="ECO:0000313" key="2">
    <source>
        <dbReference type="EMBL" id="MBK0381817.1"/>
    </source>
</evidence>
<proteinExistence type="predicted"/>
<dbReference type="SUPFAM" id="SSF53067">
    <property type="entry name" value="Actin-like ATPase domain"/>
    <property type="match status" value="2"/>
</dbReference>
<dbReference type="RefSeq" id="WP_200584602.1">
    <property type="nucleotide sequence ID" value="NZ_JAEHFY010000003.1"/>
</dbReference>